<keyword evidence="3" id="KW-0805">Transcription regulation</keyword>
<sequence length="850" mass="96838">MNVLDNATSQKVRNQEDAKPPRTRMRLSFVCQNCRRRKIKCDKSQPQCGRCAKLHLKCVYDYQDSGVSGSDKSSGTLSTQLSELEIKLRQIKEALQAEQAYDVDERSPSTPDRPIPIRINFYKGLAHAPYDDSFKQDHKPFSDMALIERHARLNPFLKYVTRSFQPMKFAVQKIVHSLGGQMDVGSDDIESMAHILFLTPEIRTKIKHQKMSTKHIPEETSTAIKKCLMDRNAARDARLTYEPMEVDFFFTSYGLEAITESILKNIPKRTQMLKLMEYFKQVVYPIVPYVDCGVLEKTISDAILFAGTGQAVRLNLGSPQNVFHSLGCLAILLVVLRISYTSMMLVEKKFEVEITNDAISVAQRCLAFLVAKCQESNEELLSCLILIRWALVFSPKEGEIVAHSMTDTVLSLVVKHALKIGLYRDCIGVSVDSNLSREARHRLQFRRKLWIGTLVLLRSDFCIRGSFPLLSGDYLHMVAKEDPAECYESEAEARIHKILHLQHDLFLANSRLDVLALSVKEDINLERIYESLAVVDSRLRYHKAQVMAVSPSLKGTFQERVLRSMENALNLKSNLIFKIFGLAVRASIVYDLERQSRDCCGSSDMLVMKYKEAAMDCFETVVDLGEHLRDYMGSSYSEGEMFILEDHRYILNKLVQIGIFRVSYYLLGMMLTFLNVRSLLERGATLSQEKSSAVADMESKIPLLTKIVKSIFAYLQKLIDLGSQKYADRYFTSFKQFLFLDYAMRMMHNELLPHSRSKLDQILYADDIPLAVDYNLSDWTILTNYIDQALDVQVLKDSPPADEQPPSEGVDISAFPAESALLGTPLLFDEENAIQSMLNGDYNWSDYQVT</sequence>
<accession>A0A1G4JYZ8</accession>
<keyword evidence="6" id="KW-0539">Nucleus</keyword>
<proteinExistence type="predicted"/>
<evidence type="ECO:0000256" key="4">
    <source>
        <dbReference type="ARBA" id="ARBA00023125"/>
    </source>
</evidence>
<dbReference type="GO" id="GO:0045944">
    <property type="term" value="P:positive regulation of transcription by RNA polymerase II"/>
    <property type="evidence" value="ECO:0007669"/>
    <property type="project" value="TreeGrafter"/>
</dbReference>
<feature type="domain" description="Zn(2)-C6 fungal-type" evidence="8">
    <location>
        <begin position="30"/>
        <end position="60"/>
    </location>
</feature>
<evidence type="ECO:0000313" key="9">
    <source>
        <dbReference type="EMBL" id="SCU96422.1"/>
    </source>
</evidence>
<dbReference type="GO" id="GO:0000981">
    <property type="term" value="F:DNA-binding transcription factor activity, RNA polymerase II-specific"/>
    <property type="evidence" value="ECO:0007669"/>
    <property type="project" value="InterPro"/>
</dbReference>
<keyword evidence="10" id="KW-1185">Reference proteome</keyword>
<dbReference type="PROSITE" id="PS50048">
    <property type="entry name" value="ZN2_CY6_FUNGAL_2"/>
    <property type="match status" value="1"/>
</dbReference>
<dbReference type="InterPro" id="IPR001138">
    <property type="entry name" value="Zn2Cys6_DnaBD"/>
</dbReference>
<reference evidence="10" key="1">
    <citation type="submission" date="2016-03" db="EMBL/GenBank/DDBJ databases">
        <authorList>
            <person name="Devillers H."/>
        </authorList>
    </citation>
    <scope>NUCLEOTIDE SEQUENCE [LARGE SCALE GENOMIC DNA]</scope>
</reference>
<dbReference type="Proteomes" id="UP000191024">
    <property type="component" value="Chromosome F"/>
</dbReference>
<keyword evidence="5" id="KW-0804">Transcription</keyword>
<organism evidence="9 10">
    <name type="scientific">Lachancea mirantina</name>
    <dbReference type="NCBI Taxonomy" id="1230905"/>
    <lineage>
        <taxon>Eukaryota</taxon>
        <taxon>Fungi</taxon>
        <taxon>Dikarya</taxon>
        <taxon>Ascomycota</taxon>
        <taxon>Saccharomycotina</taxon>
        <taxon>Saccharomycetes</taxon>
        <taxon>Saccharomycetales</taxon>
        <taxon>Saccharomycetaceae</taxon>
        <taxon>Lachancea</taxon>
    </lineage>
</organism>
<evidence type="ECO:0000313" key="10">
    <source>
        <dbReference type="Proteomes" id="UP000191024"/>
    </source>
</evidence>
<evidence type="ECO:0000256" key="6">
    <source>
        <dbReference type="ARBA" id="ARBA00023242"/>
    </source>
</evidence>
<dbReference type="InterPro" id="IPR050675">
    <property type="entry name" value="OAF3"/>
</dbReference>
<dbReference type="AlphaFoldDB" id="A0A1G4JYZ8"/>
<dbReference type="CDD" id="cd00067">
    <property type="entry name" value="GAL4"/>
    <property type="match status" value="1"/>
</dbReference>
<evidence type="ECO:0000256" key="7">
    <source>
        <dbReference type="SAM" id="MobiDB-lite"/>
    </source>
</evidence>
<feature type="region of interest" description="Disordered" evidence="7">
    <location>
        <begin position="1"/>
        <end position="22"/>
    </location>
</feature>
<evidence type="ECO:0000259" key="8">
    <source>
        <dbReference type="PROSITE" id="PS50048"/>
    </source>
</evidence>
<dbReference type="PANTHER" id="PTHR31069:SF29">
    <property type="entry name" value="OLEATE-ACTIVATED TRANSCRIPTION FACTOR 1-RELATED"/>
    <property type="match status" value="1"/>
</dbReference>
<evidence type="ECO:0000256" key="3">
    <source>
        <dbReference type="ARBA" id="ARBA00023015"/>
    </source>
</evidence>
<keyword evidence="4" id="KW-0238">DNA-binding</keyword>
<protein>
    <submittedName>
        <fullName evidence="9">LAMI_0F06502g1_1</fullName>
    </submittedName>
</protein>
<dbReference type="GO" id="GO:0000978">
    <property type="term" value="F:RNA polymerase II cis-regulatory region sequence-specific DNA binding"/>
    <property type="evidence" value="ECO:0007669"/>
    <property type="project" value="TreeGrafter"/>
</dbReference>
<evidence type="ECO:0000256" key="2">
    <source>
        <dbReference type="ARBA" id="ARBA00022833"/>
    </source>
</evidence>
<dbReference type="EMBL" id="LT598467">
    <property type="protein sequence ID" value="SCU96422.1"/>
    <property type="molecule type" value="Genomic_DNA"/>
</dbReference>
<dbReference type="Pfam" id="PF00172">
    <property type="entry name" value="Zn_clus"/>
    <property type="match status" value="1"/>
</dbReference>
<dbReference type="PANTHER" id="PTHR31069">
    <property type="entry name" value="OLEATE-ACTIVATED TRANSCRIPTION FACTOR 1-RELATED"/>
    <property type="match status" value="1"/>
</dbReference>
<dbReference type="GO" id="GO:0005634">
    <property type="term" value="C:nucleus"/>
    <property type="evidence" value="ECO:0007669"/>
    <property type="project" value="TreeGrafter"/>
</dbReference>
<dbReference type="InterPro" id="IPR036864">
    <property type="entry name" value="Zn2-C6_fun-type_DNA-bd_sf"/>
</dbReference>
<dbReference type="STRING" id="1230905.A0A1G4JYZ8"/>
<gene>
    <name evidence="9" type="ORF">LAMI_0F06502G</name>
</gene>
<evidence type="ECO:0000256" key="1">
    <source>
        <dbReference type="ARBA" id="ARBA00022723"/>
    </source>
</evidence>
<evidence type="ECO:0000256" key="5">
    <source>
        <dbReference type="ARBA" id="ARBA00023163"/>
    </source>
</evidence>
<keyword evidence="2" id="KW-0862">Zinc</keyword>
<keyword evidence="1" id="KW-0479">Metal-binding</keyword>
<feature type="compositionally biased region" description="Polar residues" evidence="7">
    <location>
        <begin position="1"/>
        <end position="12"/>
    </location>
</feature>
<dbReference type="SMART" id="SM00066">
    <property type="entry name" value="GAL4"/>
    <property type="match status" value="1"/>
</dbReference>
<name>A0A1G4JYZ8_9SACH</name>
<dbReference type="OrthoDB" id="2943660at2759"/>
<dbReference type="GO" id="GO:0008270">
    <property type="term" value="F:zinc ion binding"/>
    <property type="evidence" value="ECO:0007669"/>
    <property type="project" value="InterPro"/>
</dbReference>
<dbReference type="Gene3D" id="4.10.240.10">
    <property type="entry name" value="Zn(2)-C6 fungal-type DNA-binding domain"/>
    <property type="match status" value="1"/>
</dbReference>
<dbReference type="PROSITE" id="PS00463">
    <property type="entry name" value="ZN2_CY6_FUNGAL_1"/>
    <property type="match status" value="1"/>
</dbReference>
<dbReference type="CDD" id="cd12148">
    <property type="entry name" value="fungal_TF_MHR"/>
    <property type="match status" value="1"/>
</dbReference>
<dbReference type="SUPFAM" id="SSF57701">
    <property type="entry name" value="Zn2/Cys6 DNA-binding domain"/>
    <property type="match status" value="1"/>
</dbReference>